<gene>
    <name evidence="1" type="ORF">DFH45_003141</name>
</gene>
<evidence type="ECO:0000313" key="1">
    <source>
        <dbReference type="EMBL" id="NRV10178.1"/>
    </source>
</evidence>
<accession>A0A9Q5CI12</accession>
<proteinExistence type="predicted"/>
<dbReference type="Proteomes" id="UP000821656">
    <property type="component" value="Unassembled WGS sequence"/>
</dbReference>
<dbReference type="EMBL" id="JABSXK010000001">
    <property type="protein sequence ID" value="NRV10178.1"/>
    <property type="molecule type" value="Genomic_DNA"/>
</dbReference>
<reference evidence="1" key="1">
    <citation type="submission" date="2020-05" db="EMBL/GenBank/DDBJ databases">
        <title>Genomic insights into acetone-butanol-ethanol (ABE) fermentation by sequencing solventogenic clostridia strains.</title>
        <authorList>
            <person name="Brown S."/>
        </authorList>
    </citation>
    <scope>NUCLEOTIDE SEQUENCE</scope>
    <source>
        <strain evidence="1">DJ126</strain>
    </source>
</reference>
<organism evidence="1 2">
    <name type="scientific">Clostridium beijerinckii</name>
    <name type="common">Clostridium MP</name>
    <dbReference type="NCBI Taxonomy" id="1520"/>
    <lineage>
        <taxon>Bacteria</taxon>
        <taxon>Bacillati</taxon>
        <taxon>Bacillota</taxon>
        <taxon>Clostridia</taxon>
        <taxon>Eubacteriales</taxon>
        <taxon>Clostridiaceae</taxon>
        <taxon>Clostridium</taxon>
    </lineage>
</organism>
<protein>
    <submittedName>
        <fullName evidence="1">Uncharacterized protein</fullName>
    </submittedName>
</protein>
<comment type="caution">
    <text evidence="1">The sequence shown here is derived from an EMBL/GenBank/DDBJ whole genome shotgun (WGS) entry which is preliminary data.</text>
</comment>
<evidence type="ECO:0000313" key="2">
    <source>
        <dbReference type="Proteomes" id="UP000821656"/>
    </source>
</evidence>
<dbReference type="AlphaFoldDB" id="A0A9Q5CI12"/>
<name>A0A9Q5CI12_CLOBE</name>
<sequence length="39" mass="4558">MQSQGLEHIRADDRAKISKTEEITAIFFSKRISKEKHVE</sequence>